<dbReference type="GO" id="GO:0016020">
    <property type="term" value="C:membrane"/>
    <property type="evidence" value="ECO:0007669"/>
    <property type="project" value="UniProtKB-SubCell"/>
</dbReference>
<dbReference type="InterPro" id="IPR017981">
    <property type="entry name" value="GPCR_2-like_7TM"/>
</dbReference>
<dbReference type="AlphaFoldDB" id="A0A0L8GFV5"/>
<name>A0A0L8GFV5_OCTBM</name>
<evidence type="ECO:0000256" key="4">
    <source>
        <dbReference type="ARBA" id="ARBA00023136"/>
    </source>
</evidence>
<reference evidence="7" key="1">
    <citation type="submission" date="2015-07" db="EMBL/GenBank/DDBJ databases">
        <title>MeaNS - Measles Nucleotide Surveillance Program.</title>
        <authorList>
            <person name="Tran T."/>
            <person name="Druce J."/>
        </authorList>
    </citation>
    <scope>NUCLEOTIDE SEQUENCE</scope>
    <source>
        <strain evidence="7">UCB-OBI-ISO-001</strain>
        <tissue evidence="7">Gonad</tissue>
    </source>
</reference>
<evidence type="ECO:0000256" key="2">
    <source>
        <dbReference type="ARBA" id="ARBA00022692"/>
    </source>
</evidence>
<dbReference type="PANTHER" id="PTHR45902">
    <property type="entry name" value="LATROPHILIN RECEPTOR-LIKE PROTEIN A"/>
    <property type="match status" value="1"/>
</dbReference>
<dbReference type="PANTHER" id="PTHR45902:SF1">
    <property type="entry name" value="LATROPHILIN RECEPTOR-LIKE PROTEIN A"/>
    <property type="match status" value="1"/>
</dbReference>
<evidence type="ECO:0000313" key="7">
    <source>
        <dbReference type="EMBL" id="KOF75719.1"/>
    </source>
</evidence>
<organism evidence="7">
    <name type="scientific">Octopus bimaculoides</name>
    <name type="common">California two-spotted octopus</name>
    <dbReference type="NCBI Taxonomy" id="37653"/>
    <lineage>
        <taxon>Eukaryota</taxon>
        <taxon>Metazoa</taxon>
        <taxon>Spiralia</taxon>
        <taxon>Lophotrochozoa</taxon>
        <taxon>Mollusca</taxon>
        <taxon>Cephalopoda</taxon>
        <taxon>Coleoidea</taxon>
        <taxon>Octopodiformes</taxon>
        <taxon>Octopoda</taxon>
        <taxon>Incirrata</taxon>
        <taxon>Octopodidae</taxon>
        <taxon>Octopus</taxon>
    </lineage>
</organism>
<dbReference type="PRINTS" id="PR00249">
    <property type="entry name" value="GPCRSECRETIN"/>
</dbReference>
<feature type="transmembrane region" description="Helical" evidence="5">
    <location>
        <begin position="510"/>
        <end position="530"/>
    </location>
</feature>
<feature type="transmembrane region" description="Helical" evidence="5">
    <location>
        <begin position="343"/>
        <end position="361"/>
    </location>
</feature>
<evidence type="ECO:0000259" key="6">
    <source>
        <dbReference type="PROSITE" id="PS50261"/>
    </source>
</evidence>
<feature type="transmembrane region" description="Helical" evidence="5">
    <location>
        <begin position="536"/>
        <end position="556"/>
    </location>
</feature>
<dbReference type="PROSITE" id="PS50261">
    <property type="entry name" value="G_PROTEIN_RECEP_F2_4"/>
    <property type="match status" value="1"/>
</dbReference>
<feature type="transmembrane region" description="Helical" evidence="5">
    <location>
        <begin position="416"/>
        <end position="437"/>
    </location>
</feature>
<dbReference type="Gene3D" id="1.20.1070.10">
    <property type="entry name" value="Rhodopsin 7-helix transmembrane proteins"/>
    <property type="match status" value="1"/>
</dbReference>
<feature type="non-terminal residue" evidence="7">
    <location>
        <position position="1"/>
    </location>
</feature>
<dbReference type="OrthoDB" id="6134459at2759"/>
<feature type="transmembrane region" description="Helical" evidence="5">
    <location>
        <begin position="463"/>
        <end position="489"/>
    </location>
</feature>
<proteinExistence type="predicted"/>
<feature type="transmembrane region" description="Helical" evidence="5">
    <location>
        <begin position="310"/>
        <end position="331"/>
    </location>
</feature>
<keyword evidence="3 5" id="KW-1133">Transmembrane helix</keyword>
<gene>
    <name evidence="7" type="ORF">OCBIM_22034335mg</name>
</gene>
<comment type="subcellular location">
    <subcellularLocation>
        <location evidence="1">Membrane</location>
        <topology evidence="1">Multi-pass membrane protein</topology>
    </subcellularLocation>
</comment>
<evidence type="ECO:0000256" key="5">
    <source>
        <dbReference type="SAM" id="Phobius"/>
    </source>
</evidence>
<dbReference type="Pfam" id="PF00002">
    <property type="entry name" value="7tm_2"/>
    <property type="match status" value="1"/>
</dbReference>
<dbReference type="EMBL" id="KQ422016">
    <property type="protein sequence ID" value="KOF75719.1"/>
    <property type="molecule type" value="Genomic_DNA"/>
</dbReference>
<feature type="transmembrane region" description="Helical" evidence="5">
    <location>
        <begin position="367"/>
        <end position="395"/>
    </location>
</feature>
<dbReference type="InterPro" id="IPR053231">
    <property type="entry name" value="GPCR_LN-TM7"/>
</dbReference>
<sequence>NCCVDLPNRNVSHNQNISAQSCTKLKIGYYIALDKCLPSYPIKEYVRKCENSVDGDYILKVPAFGKVDKKLYKNVFCALCNDQEYILGKSIYECNMSNITYQQLSRHLSNGTCNFYSFDVPDITFINNLYECLYDISNCSIKEQHENRSELCETNSKSPASSNKYQNCALCNDLNSTYFGADRKEFGRTYPLTIIFDHSSNILQYINAIQESGDTNRSAGRHEAILCNSDLLFDVYQNQCRSVFFHSLINCIAVRLNDDEYYLTDDGLLYLNKTQRLLNRSEFSQDTQGISICIDKDFGAISKYATSESYITFIGLTISVPALLITIVTYLCIPELRTLPGKFVINLLSSLFLAEVLFLISRYVPPYTIQCILTAVLMHYSFLASFFWMNVVSFDACRTFSGLMQFHISNQGNKKLLLYSIYAWLSPLIIVTMSLLLEYIPENKAVSPAYGKGICWITNGKCLLWVFGIPVIILLTLNVLAFIFISRGLRLEMKRSSKYLLSYHNINFKIFFKLSLVMGLTWILGFLYTFTKISEFSLLFCIGNSFLGLFVCFSFLSTRVIARKCLQFGNFSKMSTLYRTSPSASERNIQ</sequence>
<accession>A0A0L8GFV5</accession>
<keyword evidence="2 5" id="KW-0812">Transmembrane</keyword>
<dbReference type="GO" id="GO:0007166">
    <property type="term" value="P:cell surface receptor signaling pathway"/>
    <property type="evidence" value="ECO:0007669"/>
    <property type="project" value="InterPro"/>
</dbReference>
<dbReference type="CDD" id="cd15039">
    <property type="entry name" value="7tmB3_Methuselah-like"/>
    <property type="match status" value="1"/>
</dbReference>
<dbReference type="SUPFAM" id="SSF81321">
    <property type="entry name" value="Family A G protein-coupled receptor-like"/>
    <property type="match status" value="1"/>
</dbReference>
<feature type="domain" description="G-protein coupled receptors family 2 profile 2" evidence="6">
    <location>
        <begin position="308"/>
        <end position="559"/>
    </location>
</feature>
<protein>
    <recommendedName>
        <fullName evidence="6">G-protein coupled receptors family 2 profile 2 domain-containing protein</fullName>
    </recommendedName>
</protein>
<keyword evidence="4 5" id="KW-0472">Membrane</keyword>
<dbReference type="InterPro" id="IPR000832">
    <property type="entry name" value="GPCR_2_secretin-like"/>
</dbReference>
<dbReference type="STRING" id="37653.A0A0L8GFV5"/>
<dbReference type="GO" id="GO:0004930">
    <property type="term" value="F:G protein-coupled receptor activity"/>
    <property type="evidence" value="ECO:0007669"/>
    <property type="project" value="InterPro"/>
</dbReference>
<evidence type="ECO:0000256" key="3">
    <source>
        <dbReference type="ARBA" id="ARBA00022989"/>
    </source>
</evidence>
<evidence type="ECO:0000256" key="1">
    <source>
        <dbReference type="ARBA" id="ARBA00004141"/>
    </source>
</evidence>